<evidence type="ECO:0000313" key="2">
    <source>
        <dbReference type="Proteomes" id="UP000569914"/>
    </source>
</evidence>
<accession>A0A7Y9I659</accession>
<gene>
    <name evidence="1" type="ORF">BKA15_002318</name>
</gene>
<comment type="caution">
    <text evidence="1">The sequence shown here is derived from an EMBL/GenBank/DDBJ whole genome shotgun (WGS) entry which is preliminary data.</text>
</comment>
<proteinExistence type="predicted"/>
<dbReference type="Proteomes" id="UP000569914">
    <property type="component" value="Unassembled WGS sequence"/>
</dbReference>
<name>A0A7Y9I659_9ACTN</name>
<sequence>MNKHLEPWILQVATRSVLDSWQAAALVMRDILNAISDAVAPVYGGQLRWSSEDTTYEDWESIDTITEHLIALRSLNDHGQPIEEIGATGGIGGHLLDATGECDRLVSCVWSARTNHRYGFGGPFEFKPSRGVAKPLNEHAPEWLADLVCRTGHHGHAQEVAVHNQGLGDAFWETPIKVIPAGCGVATYVPLGVTVPTDLPPSFTVYPRELGTAIIADLDQALTAPETLVDDLITLSRQLTHLHDQPA</sequence>
<dbReference type="AlphaFoldDB" id="A0A7Y9I659"/>
<evidence type="ECO:0008006" key="3">
    <source>
        <dbReference type="Google" id="ProtNLM"/>
    </source>
</evidence>
<dbReference type="RefSeq" id="WP_179750841.1">
    <property type="nucleotide sequence ID" value="NZ_JACCBU010000001.1"/>
</dbReference>
<organism evidence="1 2">
    <name type="scientific">Microlunatus parietis</name>
    <dbReference type="NCBI Taxonomy" id="682979"/>
    <lineage>
        <taxon>Bacteria</taxon>
        <taxon>Bacillati</taxon>
        <taxon>Actinomycetota</taxon>
        <taxon>Actinomycetes</taxon>
        <taxon>Propionibacteriales</taxon>
        <taxon>Propionibacteriaceae</taxon>
        <taxon>Microlunatus</taxon>
    </lineage>
</organism>
<protein>
    <recommendedName>
        <fullName evidence="3">Immunity protein 52</fullName>
    </recommendedName>
</protein>
<evidence type="ECO:0000313" key="1">
    <source>
        <dbReference type="EMBL" id="NYE70989.1"/>
    </source>
</evidence>
<reference evidence="1 2" key="1">
    <citation type="submission" date="2020-07" db="EMBL/GenBank/DDBJ databases">
        <title>Sequencing the genomes of 1000 actinobacteria strains.</title>
        <authorList>
            <person name="Klenk H.-P."/>
        </authorList>
    </citation>
    <scope>NUCLEOTIDE SEQUENCE [LARGE SCALE GENOMIC DNA]</scope>
    <source>
        <strain evidence="1 2">DSM 22083</strain>
    </source>
</reference>
<keyword evidence="2" id="KW-1185">Reference proteome</keyword>
<dbReference type="EMBL" id="JACCBU010000001">
    <property type="protein sequence ID" value="NYE70989.1"/>
    <property type="molecule type" value="Genomic_DNA"/>
</dbReference>